<proteinExistence type="predicted"/>
<name>Q6EQF8_ORYSJ</name>
<dbReference type="EMBL" id="AP005700">
    <property type="protein sequence ID" value="BAD29112.1"/>
    <property type="molecule type" value="Genomic_DNA"/>
</dbReference>
<reference evidence="3" key="1">
    <citation type="journal article" date="2005" name="Nature">
        <title>The map-based sequence of the rice genome.</title>
        <authorList>
            <consortium name="International rice genome sequencing project (IRGSP)"/>
            <person name="Matsumoto T."/>
            <person name="Wu J."/>
            <person name="Kanamori H."/>
            <person name="Katayose Y."/>
            <person name="Fujisawa M."/>
            <person name="Namiki N."/>
            <person name="Mizuno H."/>
            <person name="Yamamoto K."/>
            <person name="Antonio B.A."/>
            <person name="Baba T."/>
            <person name="Sakata K."/>
            <person name="Nagamura Y."/>
            <person name="Aoki H."/>
            <person name="Arikawa K."/>
            <person name="Arita K."/>
            <person name="Bito T."/>
            <person name="Chiden Y."/>
            <person name="Fujitsuka N."/>
            <person name="Fukunaka R."/>
            <person name="Hamada M."/>
            <person name="Harada C."/>
            <person name="Hayashi A."/>
            <person name="Hijishita S."/>
            <person name="Honda M."/>
            <person name="Hosokawa S."/>
            <person name="Ichikawa Y."/>
            <person name="Idonuma A."/>
            <person name="Iijima M."/>
            <person name="Ikeda M."/>
            <person name="Ikeno M."/>
            <person name="Ito K."/>
            <person name="Ito S."/>
            <person name="Ito T."/>
            <person name="Ito Y."/>
            <person name="Ito Y."/>
            <person name="Iwabuchi A."/>
            <person name="Kamiya K."/>
            <person name="Karasawa W."/>
            <person name="Kurita K."/>
            <person name="Katagiri S."/>
            <person name="Kikuta A."/>
            <person name="Kobayashi H."/>
            <person name="Kobayashi N."/>
            <person name="Machita K."/>
            <person name="Maehara T."/>
            <person name="Masukawa M."/>
            <person name="Mizubayashi T."/>
            <person name="Mukai Y."/>
            <person name="Nagasaki H."/>
            <person name="Nagata Y."/>
            <person name="Naito S."/>
            <person name="Nakashima M."/>
            <person name="Nakama Y."/>
            <person name="Nakamichi Y."/>
            <person name="Nakamura M."/>
            <person name="Meguro A."/>
            <person name="Negishi M."/>
            <person name="Ohta I."/>
            <person name="Ohta T."/>
            <person name="Okamoto M."/>
            <person name="Ono N."/>
            <person name="Saji S."/>
            <person name="Sakaguchi M."/>
            <person name="Sakai K."/>
            <person name="Shibata M."/>
            <person name="Shimokawa T."/>
            <person name="Song J."/>
            <person name="Takazaki Y."/>
            <person name="Terasawa K."/>
            <person name="Tsugane M."/>
            <person name="Tsuji K."/>
            <person name="Ueda S."/>
            <person name="Waki K."/>
            <person name="Yamagata H."/>
            <person name="Yamamoto M."/>
            <person name="Yamamoto S."/>
            <person name="Yamane H."/>
            <person name="Yoshiki S."/>
            <person name="Yoshihara R."/>
            <person name="Yukawa K."/>
            <person name="Zhong H."/>
            <person name="Yano M."/>
            <person name="Yuan Q."/>
            <person name="Ouyang S."/>
            <person name="Liu J."/>
            <person name="Jones K.M."/>
            <person name="Gansberger K."/>
            <person name="Moffat K."/>
            <person name="Hill J."/>
            <person name="Bera J."/>
            <person name="Fadrosh D."/>
            <person name="Jin S."/>
            <person name="Johri S."/>
            <person name="Kim M."/>
            <person name="Overton L."/>
            <person name="Reardon M."/>
            <person name="Tsitrin T."/>
            <person name="Vuong H."/>
            <person name="Weaver B."/>
            <person name="Ciecko A."/>
            <person name="Tallon L."/>
            <person name="Jackson J."/>
            <person name="Pai G."/>
            <person name="Aken S.V."/>
            <person name="Utterback T."/>
            <person name="Reidmuller S."/>
            <person name="Feldblyum T."/>
            <person name="Hsiao J."/>
            <person name="Zismann V."/>
            <person name="Iobst S."/>
            <person name="de Vazeille A.R."/>
            <person name="Buell C.R."/>
            <person name="Ying K."/>
            <person name="Li Y."/>
            <person name="Lu T."/>
            <person name="Huang Y."/>
            <person name="Zhao Q."/>
            <person name="Feng Q."/>
            <person name="Zhang L."/>
            <person name="Zhu J."/>
            <person name="Weng Q."/>
            <person name="Mu J."/>
            <person name="Lu Y."/>
            <person name="Fan D."/>
            <person name="Liu Y."/>
            <person name="Guan J."/>
            <person name="Zhang Y."/>
            <person name="Yu S."/>
            <person name="Liu X."/>
            <person name="Zhang Y."/>
            <person name="Hong G."/>
            <person name="Han B."/>
            <person name="Choisne N."/>
            <person name="Demange N."/>
            <person name="Orjeda G."/>
            <person name="Samain S."/>
            <person name="Cattolico L."/>
            <person name="Pelletier E."/>
            <person name="Couloux A."/>
            <person name="Segurens B."/>
            <person name="Wincker P."/>
            <person name="D'Hont A."/>
            <person name="Scarpelli C."/>
            <person name="Weissenbach J."/>
            <person name="Salanoubat M."/>
            <person name="Quetier F."/>
            <person name="Yu Y."/>
            <person name="Kim H.R."/>
            <person name="Rambo T."/>
            <person name="Currie J."/>
            <person name="Collura K."/>
            <person name="Luo M."/>
            <person name="Yang T."/>
            <person name="Ammiraju J.S.S."/>
            <person name="Engler F."/>
            <person name="Soderlund C."/>
            <person name="Wing R.A."/>
            <person name="Palmer L.E."/>
            <person name="de la Bastide M."/>
            <person name="Spiegel L."/>
            <person name="Nascimento L."/>
            <person name="Zutavern T."/>
            <person name="O'Shaughnessy A."/>
            <person name="Dike S."/>
            <person name="Dedhia N."/>
            <person name="Preston R."/>
            <person name="Balija V."/>
            <person name="McCombie W.R."/>
            <person name="Chow T."/>
            <person name="Chen H."/>
            <person name="Chung M."/>
            <person name="Chen C."/>
            <person name="Shaw J."/>
            <person name="Wu H."/>
            <person name="Hsiao K."/>
            <person name="Chao Y."/>
            <person name="Chu M."/>
            <person name="Cheng C."/>
            <person name="Hour A."/>
            <person name="Lee P."/>
            <person name="Lin S."/>
            <person name="Lin Y."/>
            <person name="Liou J."/>
            <person name="Liu S."/>
            <person name="Hsing Y."/>
            <person name="Raghuvanshi S."/>
            <person name="Mohanty A."/>
            <person name="Bharti A.K."/>
            <person name="Gaur A."/>
            <person name="Gupta V."/>
            <person name="Kumar D."/>
            <person name="Ravi V."/>
            <person name="Vij S."/>
            <person name="Kapur A."/>
            <person name="Khurana P."/>
            <person name="Khurana P."/>
            <person name="Khurana J.P."/>
            <person name="Tyagi A.K."/>
            <person name="Gaikwad K."/>
            <person name="Singh A."/>
            <person name="Dalal V."/>
            <person name="Srivastava S."/>
            <person name="Dixit A."/>
            <person name="Pal A.K."/>
            <person name="Ghazi I.A."/>
            <person name="Yadav M."/>
            <person name="Pandit A."/>
            <person name="Bhargava A."/>
            <person name="Sureshbabu K."/>
            <person name="Batra K."/>
            <person name="Sharma T.R."/>
            <person name="Mohapatra T."/>
            <person name="Singh N.K."/>
            <person name="Messing J."/>
            <person name="Nelson A.B."/>
            <person name="Fuks G."/>
            <person name="Kavchok S."/>
            <person name="Keizer G."/>
            <person name="Linton E."/>
            <person name="Llaca V."/>
            <person name="Song R."/>
            <person name="Tanyolac B."/>
            <person name="Young S."/>
            <person name="Ho-Il K."/>
            <person name="Hahn J.H."/>
            <person name="Sangsakoo G."/>
            <person name="Vanavichit A."/>
            <person name="de Mattos Luiz.A.T."/>
            <person name="Zimmer P.D."/>
            <person name="Malone G."/>
            <person name="Dellagostin O."/>
            <person name="de Oliveira A.C."/>
            <person name="Bevan M."/>
            <person name="Bancroft I."/>
            <person name="Minx P."/>
            <person name="Cordum H."/>
            <person name="Wilson R."/>
            <person name="Cheng Z."/>
            <person name="Jin W."/>
            <person name="Jiang J."/>
            <person name="Leong S.A."/>
            <person name="Iwama H."/>
            <person name="Gojobori T."/>
            <person name="Itoh T."/>
            <person name="Niimura Y."/>
            <person name="Fujii Y."/>
            <person name="Habara T."/>
            <person name="Sakai H."/>
            <person name="Sato Y."/>
            <person name="Wilson G."/>
            <person name="Kumar K."/>
            <person name="McCouch S."/>
            <person name="Juretic N."/>
            <person name="Hoen D."/>
            <person name="Wright S."/>
            <person name="Bruskiewich R."/>
            <person name="Bureau T."/>
            <person name="Miyao A."/>
            <person name="Hirochika H."/>
            <person name="Nishikawa T."/>
            <person name="Kadowaki K."/>
            <person name="Sugiura M."/>
            <person name="Burr B."/>
            <person name="Sasaki T."/>
        </authorList>
    </citation>
    <scope>NUCLEOTIDE SEQUENCE [LARGE SCALE GENOMIC DNA]</scope>
    <source>
        <strain evidence="3">cv. Nipponbare</strain>
    </source>
</reference>
<evidence type="ECO:0000313" key="2">
    <source>
        <dbReference type="EMBL" id="BAD29112.1"/>
    </source>
</evidence>
<accession>Q6EQF8</accession>
<organism evidence="2 3">
    <name type="scientific">Oryza sativa subsp. japonica</name>
    <name type="common">Rice</name>
    <dbReference type="NCBI Taxonomy" id="39947"/>
    <lineage>
        <taxon>Eukaryota</taxon>
        <taxon>Viridiplantae</taxon>
        <taxon>Streptophyta</taxon>
        <taxon>Embryophyta</taxon>
        <taxon>Tracheophyta</taxon>
        <taxon>Spermatophyta</taxon>
        <taxon>Magnoliopsida</taxon>
        <taxon>Liliopsida</taxon>
        <taxon>Poales</taxon>
        <taxon>Poaceae</taxon>
        <taxon>BOP clade</taxon>
        <taxon>Oryzoideae</taxon>
        <taxon>Oryzeae</taxon>
        <taxon>Oryzinae</taxon>
        <taxon>Oryza</taxon>
        <taxon>Oryza sativa</taxon>
    </lineage>
</organism>
<dbReference type="AlphaFoldDB" id="Q6EQF8"/>
<reference evidence="3" key="2">
    <citation type="journal article" date="2008" name="Nucleic Acids Res.">
        <title>The rice annotation project database (RAP-DB): 2008 update.</title>
        <authorList>
            <consortium name="The rice annotation project (RAP)"/>
        </authorList>
    </citation>
    <scope>GENOME REANNOTATION</scope>
    <source>
        <strain evidence="3">cv. Nipponbare</strain>
    </source>
</reference>
<evidence type="ECO:0000313" key="3">
    <source>
        <dbReference type="Proteomes" id="UP000000763"/>
    </source>
</evidence>
<protein>
    <submittedName>
        <fullName evidence="2">Uncharacterized protein</fullName>
    </submittedName>
</protein>
<dbReference type="Proteomes" id="UP000000763">
    <property type="component" value="Chromosome 9"/>
</dbReference>
<sequence>MRGGGSDRQAHLATARPRPRSDLAVAEVAKSGGARAEGGEERREVVCVCAERVLVEARGEGKRGSWEYFIR</sequence>
<gene>
    <name evidence="2" type="primary">OSJNBb0085I16.31</name>
</gene>
<feature type="region of interest" description="Disordered" evidence="1">
    <location>
        <begin position="1"/>
        <end position="40"/>
    </location>
</feature>
<evidence type="ECO:0000256" key="1">
    <source>
        <dbReference type="SAM" id="MobiDB-lite"/>
    </source>
</evidence>